<dbReference type="EMBL" id="CAXITT010000026">
    <property type="protein sequence ID" value="CAL1528038.1"/>
    <property type="molecule type" value="Genomic_DNA"/>
</dbReference>
<protein>
    <recommendedName>
        <fullName evidence="4">PID domain-containing protein</fullName>
    </recommendedName>
</protein>
<gene>
    <name evidence="2" type="ORF">GSLYS_00002208001</name>
</gene>
<dbReference type="SUPFAM" id="SSF50729">
    <property type="entry name" value="PH domain-like"/>
    <property type="match status" value="1"/>
</dbReference>
<name>A0AAV2H4F9_LYMST</name>
<feature type="compositionally biased region" description="Low complexity" evidence="1">
    <location>
        <begin position="65"/>
        <end position="76"/>
    </location>
</feature>
<keyword evidence="3" id="KW-1185">Reference proteome</keyword>
<sequence length="140" mass="16071">HLKGLTRFAKLHQDPRCFAYLTRYQLNADFECHVYLVDSEEIIPQLFKAIREASKDIHSKPPETAAAAQPPGVAPGSEWDGGDQCKSLFEVKYMGRAKVVSKRLTADYIDGLAEKMIAREEDMTMRRLEEKEVERKKQEE</sequence>
<dbReference type="InterPro" id="IPR011993">
    <property type="entry name" value="PH-like_dom_sf"/>
</dbReference>
<feature type="non-terminal residue" evidence="2">
    <location>
        <position position="1"/>
    </location>
</feature>
<evidence type="ECO:0000313" key="3">
    <source>
        <dbReference type="Proteomes" id="UP001497497"/>
    </source>
</evidence>
<feature type="region of interest" description="Disordered" evidence="1">
    <location>
        <begin position="58"/>
        <end position="81"/>
    </location>
</feature>
<evidence type="ECO:0000313" key="2">
    <source>
        <dbReference type="EMBL" id="CAL1528038.1"/>
    </source>
</evidence>
<feature type="non-terminal residue" evidence="2">
    <location>
        <position position="140"/>
    </location>
</feature>
<evidence type="ECO:0000256" key="1">
    <source>
        <dbReference type="SAM" id="MobiDB-lite"/>
    </source>
</evidence>
<dbReference type="AlphaFoldDB" id="A0AAV2H4F9"/>
<proteinExistence type="predicted"/>
<dbReference type="CDD" id="cd00934">
    <property type="entry name" value="PTB"/>
    <property type="match status" value="1"/>
</dbReference>
<organism evidence="2 3">
    <name type="scientific">Lymnaea stagnalis</name>
    <name type="common">Great pond snail</name>
    <name type="synonym">Helix stagnalis</name>
    <dbReference type="NCBI Taxonomy" id="6523"/>
    <lineage>
        <taxon>Eukaryota</taxon>
        <taxon>Metazoa</taxon>
        <taxon>Spiralia</taxon>
        <taxon>Lophotrochozoa</taxon>
        <taxon>Mollusca</taxon>
        <taxon>Gastropoda</taxon>
        <taxon>Heterobranchia</taxon>
        <taxon>Euthyneura</taxon>
        <taxon>Panpulmonata</taxon>
        <taxon>Hygrophila</taxon>
        <taxon>Lymnaeoidea</taxon>
        <taxon>Lymnaeidae</taxon>
        <taxon>Lymnaea</taxon>
    </lineage>
</organism>
<comment type="caution">
    <text evidence="2">The sequence shown here is derived from an EMBL/GenBank/DDBJ whole genome shotgun (WGS) entry which is preliminary data.</text>
</comment>
<evidence type="ECO:0008006" key="4">
    <source>
        <dbReference type="Google" id="ProtNLM"/>
    </source>
</evidence>
<dbReference type="Gene3D" id="2.30.29.30">
    <property type="entry name" value="Pleckstrin-homology domain (PH domain)/Phosphotyrosine-binding domain (PTB)"/>
    <property type="match status" value="1"/>
</dbReference>
<accession>A0AAV2H4F9</accession>
<reference evidence="2 3" key="1">
    <citation type="submission" date="2024-04" db="EMBL/GenBank/DDBJ databases">
        <authorList>
            <consortium name="Genoscope - CEA"/>
            <person name="William W."/>
        </authorList>
    </citation>
    <scope>NUCLEOTIDE SEQUENCE [LARGE SCALE GENOMIC DNA]</scope>
</reference>
<dbReference type="Proteomes" id="UP001497497">
    <property type="component" value="Unassembled WGS sequence"/>
</dbReference>